<keyword evidence="1" id="KW-1133">Transmembrane helix</keyword>
<accession>A0A076PT23</accession>
<keyword evidence="1" id="KW-0472">Membrane</keyword>
<evidence type="ECO:0000313" key="2">
    <source>
        <dbReference type="EMBL" id="AIJ46482.1"/>
    </source>
</evidence>
<feature type="transmembrane region" description="Helical" evidence="1">
    <location>
        <begin position="6"/>
        <end position="23"/>
    </location>
</feature>
<dbReference type="HOGENOM" id="CLU_2179355_0_0_4"/>
<evidence type="ECO:0000313" key="3">
    <source>
        <dbReference type="Proteomes" id="UP000028782"/>
    </source>
</evidence>
<feature type="transmembrane region" description="Helical" evidence="1">
    <location>
        <begin position="81"/>
        <end position="103"/>
    </location>
</feature>
<name>A0A076PT23_COMTE</name>
<organism evidence="2 3">
    <name type="scientific">Comamonas testosteroni TK102</name>
    <dbReference type="NCBI Taxonomy" id="1392005"/>
    <lineage>
        <taxon>Bacteria</taxon>
        <taxon>Pseudomonadati</taxon>
        <taxon>Pseudomonadota</taxon>
        <taxon>Betaproteobacteria</taxon>
        <taxon>Burkholderiales</taxon>
        <taxon>Comamonadaceae</taxon>
        <taxon>Comamonas</taxon>
    </lineage>
</organism>
<protein>
    <submittedName>
        <fullName evidence="2">Uncharacterized protein</fullName>
    </submittedName>
</protein>
<reference evidence="2 3" key="1">
    <citation type="journal article" date="2014" name="Genome Announc.">
        <title>Complete Genome Sequence of Polychlorinated Biphenyl Degrader Comamonas testosteroni TK102 (NBRC 109938).</title>
        <authorList>
            <person name="Fukuda K."/>
            <person name="Hosoyama A."/>
            <person name="Tsuchikane K."/>
            <person name="Ohji S."/>
            <person name="Yamazoe A."/>
            <person name="Fujita N."/>
            <person name="Shintani M."/>
            <person name="Kimbara K."/>
        </authorList>
    </citation>
    <scope>NUCLEOTIDE SEQUENCE [LARGE SCALE GENOMIC DNA]</scope>
    <source>
        <strain evidence="2">TK102</strain>
    </source>
</reference>
<dbReference type="AlphaFoldDB" id="A0A076PT23"/>
<dbReference type="KEGG" id="ctes:O987_11820"/>
<dbReference type="EMBL" id="CP006704">
    <property type="protein sequence ID" value="AIJ46482.1"/>
    <property type="molecule type" value="Genomic_DNA"/>
</dbReference>
<evidence type="ECO:0000256" key="1">
    <source>
        <dbReference type="SAM" id="Phobius"/>
    </source>
</evidence>
<proteinExistence type="predicted"/>
<dbReference type="RefSeq" id="WP_003055871.1">
    <property type="nucleotide sequence ID" value="NZ_CP006704.1"/>
</dbReference>
<gene>
    <name evidence="2" type="ORF">O987_11820</name>
</gene>
<dbReference type="Proteomes" id="UP000028782">
    <property type="component" value="Chromosome"/>
</dbReference>
<keyword evidence="1" id="KW-0812">Transmembrane</keyword>
<sequence length="109" mass="12066">MFFLPLILVPIVFLMALARLYQIPVQLRSGRLRLVERGRPVLRLATLLAYAGLLTGSGALLAALVHAGFFAADRWSAYLHLAPYLALYPLLYLAAAWVFYYGLKKTAAA</sequence>
<feature type="transmembrane region" description="Helical" evidence="1">
    <location>
        <begin position="44"/>
        <end position="69"/>
    </location>
</feature>